<protein>
    <recommendedName>
        <fullName evidence="1">Putative tail fiber protein gp53-like C-terminal domain-containing protein</fullName>
    </recommendedName>
</protein>
<name>A0A378PWR8_MORBO</name>
<dbReference type="InterPro" id="IPR054075">
    <property type="entry name" value="Gp53-like_C"/>
</dbReference>
<dbReference type="CDD" id="cd19958">
    <property type="entry name" value="pyocin_knob"/>
    <property type="match status" value="1"/>
</dbReference>
<dbReference type="Proteomes" id="UP000254133">
    <property type="component" value="Unassembled WGS sequence"/>
</dbReference>
<dbReference type="Pfam" id="PF21882">
    <property type="entry name" value="Gp53-like_C"/>
    <property type="match status" value="1"/>
</dbReference>
<evidence type="ECO:0000313" key="3">
    <source>
        <dbReference type="Proteomes" id="UP000254133"/>
    </source>
</evidence>
<accession>A0A378PWR8</accession>
<dbReference type="AlphaFoldDB" id="A0A378PWR8"/>
<gene>
    <name evidence="2" type="ORF">NCTC9426_01767</name>
</gene>
<dbReference type="Gene3D" id="2.60.40.3940">
    <property type="match status" value="1"/>
</dbReference>
<dbReference type="EMBL" id="UGPZ01000003">
    <property type="protein sequence ID" value="STY93053.1"/>
    <property type="molecule type" value="Genomic_DNA"/>
</dbReference>
<evidence type="ECO:0000259" key="1">
    <source>
        <dbReference type="Pfam" id="PF21882"/>
    </source>
</evidence>
<dbReference type="RefSeq" id="WP_115369497.1">
    <property type="nucleotide sequence ID" value="NZ_UGPZ01000003.1"/>
</dbReference>
<feature type="domain" description="Putative tail fiber protein gp53-like C-terminal" evidence="1">
    <location>
        <begin position="676"/>
        <end position="753"/>
    </location>
</feature>
<reference evidence="2 3" key="1">
    <citation type="submission" date="2018-06" db="EMBL/GenBank/DDBJ databases">
        <authorList>
            <consortium name="Pathogen Informatics"/>
            <person name="Doyle S."/>
        </authorList>
    </citation>
    <scope>NUCLEOTIDE SEQUENCE [LARGE SCALE GENOMIC DNA]</scope>
    <source>
        <strain evidence="2 3">NCTC9426</strain>
    </source>
</reference>
<organism evidence="2 3">
    <name type="scientific">Moraxella bovis</name>
    <dbReference type="NCBI Taxonomy" id="476"/>
    <lineage>
        <taxon>Bacteria</taxon>
        <taxon>Pseudomonadati</taxon>
        <taxon>Pseudomonadota</taxon>
        <taxon>Gammaproteobacteria</taxon>
        <taxon>Moraxellales</taxon>
        <taxon>Moraxellaceae</taxon>
        <taxon>Moraxella</taxon>
    </lineage>
</organism>
<sequence length="753" mass="78010">MANLQETSTWEAGIYQLETSDPVMGGENGIDNRAPRQLANRTLWLKNELARQIGVVNSGKLGKTENAVSASKLATARNIAMTGDGSWSVNFNGSQNATGALTLANSGVTAGSYNSVTVDAKGRVTAGLTQTHGLVTATTAQGTANVATGNGNTFLNIVASGVGRTASVGSSTQITGTNGITVSSDTAGKLIVRQVLANSLTDNSTAKALTALQGKVLDEKIATINNTLTSHRHNWNEIDGKPSNFTPSSHTHTIANITDYDVRQISTEDLDSITKWGIYGQGANNQSLAERHYPVPNEAGTLEVMPGTYGLRQRFTTFASHRTFERSRNNAQTGWNAWTELSNTWDAIRGKPNNLATTTSNVASATKLQTARNIAMTGDGSWSVNFDGSQNATGAMTLANTGVRAGSYNSVTVDAKGRVTAGLTQTHGLVTATTATGTANTATTNSNTFLNIVASGVGQTASVGSSTQITGTNGVTVSSDTTGKLIISRDNNSPTATKLQTARTLSITGDGTGQANFDGSANANIAITLANSGVTAGSYNSVTVDAKGRVTAGLTQTHGLVTATTATGTANTATTNSNTFLNIVASGVGQTASVGSSTQITGTNGITVSSDTAGKLIVARDSNSPTATKLQTARKIALTGAVTGNVNFDGSGNVSLATTLNLTDFANNKNENGYQKLPNGLILQWGNKPDHSAVVFPVAFPNSVLNVSLTLKVNSRDSDSHEAFGVHSVTNTGFSIFNWVYPSQGCYWFAIGY</sequence>
<evidence type="ECO:0000313" key="2">
    <source>
        <dbReference type="EMBL" id="STY93053.1"/>
    </source>
</evidence>
<proteinExistence type="predicted"/>